<keyword evidence="2" id="KW-0472">Membrane</keyword>
<feature type="transmembrane region" description="Helical" evidence="2">
    <location>
        <begin position="308"/>
        <end position="328"/>
    </location>
</feature>
<protein>
    <submittedName>
        <fullName evidence="3">Uncharacterized protein</fullName>
    </submittedName>
</protein>
<evidence type="ECO:0000256" key="2">
    <source>
        <dbReference type="SAM" id="Phobius"/>
    </source>
</evidence>
<evidence type="ECO:0000313" key="4">
    <source>
        <dbReference type="Proteomes" id="UP000645966"/>
    </source>
</evidence>
<feature type="region of interest" description="Disordered" evidence="1">
    <location>
        <begin position="189"/>
        <end position="209"/>
    </location>
</feature>
<feature type="compositionally biased region" description="Acidic residues" evidence="1">
    <location>
        <begin position="257"/>
        <end position="267"/>
    </location>
</feature>
<dbReference type="EMBL" id="JAEIOS010000013">
    <property type="protein sequence ID" value="MBI8989958.1"/>
    <property type="molecule type" value="Genomic_DNA"/>
</dbReference>
<organism evidence="3 4">
    <name type="scientific">Corynebacterium meridianum</name>
    <dbReference type="NCBI Taxonomy" id="2765363"/>
    <lineage>
        <taxon>Bacteria</taxon>
        <taxon>Bacillati</taxon>
        <taxon>Actinomycetota</taxon>
        <taxon>Actinomycetes</taxon>
        <taxon>Mycobacteriales</taxon>
        <taxon>Corynebacteriaceae</taxon>
        <taxon>Corynebacterium</taxon>
    </lineage>
</organism>
<feature type="region of interest" description="Disordered" evidence="1">
    <location>
        <begin position="233"/>
        <end position="272"/>
    </location>
</feature>
<sequence>MSEKKLTVAELMARAAAEEGQGETPKPRRRRRRSLDEGGVSVAELTGSIPAVDSKPAESRHSSVPLDDTERTAEDAPSGREKASRHSSTTSDETETSAVVPRQEVVVEDANATATPVENTEPAGGIDSGEAPATASTTPTDVPETPGAADPAPETTRPSSDETVVLSVVTDEDPVRLTTGEFPHVTPRQIQQERAEGAAPVASPEGRTETVPEVMADVDAVDEARTPAVAVNEASPTTEMAAVAAEDPEPRSSVTPEDSETTQEGEDDGSRQDKVSVAAVFGMILLGLLVGVALFFGFEKLWGHFNTVITAVLAIAVTGGVIGIVHALRTERDGLSMFLAGLAGLAVTFGPLLTA</sequence>
<dbReference type="AlphaFoldDB" id="A0A934I9U5"/>
<feature type="compositionally biased region" description="Basic and acidic residues" evidence="1">
    <location>
        <begin position="68"/>
        <end position="84"/>
    </location>
</feature>
<feature type="transmembrane region" description="Helical" evidence="2">
    <location>
        <begin position="335"/>
        <end position="353"/>
    </location>
</feature>
<comment type="caution">
    <text evidence="3">The sequence shown here is derived from an EMBL/GenBank/DDBJ whole genome shotgun (WGS) entry which is preliminary data.</text>
</comment>
<gene>
    <name evidence="3" type="ORF">JDV75_09350</name>
</gene>
<feature type="region of interest" description="Disordered" evidence="1">
    <location>
        <begin position="1"/>
        <end position="165"/>
    </location>
</feature>
<proteinExistence type="predicted"/>
<dbReference type="RefSeq" id="WP_198738967.1">
    <property type="nucleotide sequence ID" value="NZ_JAEIOS010000013.1"/>
</dbReference>
<evidence type="ECO:0000313" key="3">
    <source>
        <dbReference type="EMBL" id="MBI8989958.1"/>
    </source>
</evidence>
<keyword evidence="4" id="KW-1185">Reference proteome</keyword>
<accession>A0A934I9U5</accession>
<keyword evidence="2" id="KW-0812">Transmembrane</keyword>
<reference evidence="3" key="1">
    <citation type="submission" date="2020-12" db="EMBL/GenBank/DDBJ databases">
        <title>Genome public.</title>
        <authorList>
            <person name="Sun Q."/>
        </authorList>
    </citation>
    <scope>NUCLEOTIDE SEQUENCE</scope>
    <source>
        <strain evidence="3">CCM 8863</strain>
    </source>
</reference>
<evidence type="ECO:0000256" key="1">
    <source>
        <dbReference type="SAM" id="MobiDB-lite"/>
    </source>
</evidence>
<feature type="transmembrane region" description="Helical" evidence="2">
    <location>
        <begin position="275"/>
        <end position="296"/>
    </location>
</feature>
<name>A0A934I9U5_9CORY</name>
<keyword evidence="2" id="KW-1133">Transmembrane helix</keyword>
<dbReference type="Proteomes" id="UP000645966">
    <property type="component" value="Unassembled WGS sequence"/>
</dbReference>